<dbReference type="Gene3D" id="3.30.200.20">
    <property type="entry name" value="Phosphorylase Kinase, domain 1"/>
    <property type="match status" value="1"/>
</dbReference>
<dbReference type="GO" id="GO:0009893">
    <property type="term" value="P:positive regulation of metabolic process"/>
    <property type="evidence" value="ECO:0007669"/>
    <property type="project" value="UniProtKB-ARBA"/>
</dbReference>
<dbReference type="GO" id="GO:0110031">
    <property type="term" value="P:negative regulation of G2/MI transition of meiotic cell cycle"/>
    <property type="evidence" value="ECO:0007669"/>
    <property type="project" value="TreeGrafter"/>
</dbReference>
<comment type="catalytic activity">
    <reaction evidence="8">
        <text>L-threonyl-[protein] + ATP = O-phospho-L-threonyl-[protein] + ADP + H(+)</text>
        <dbReference type="Rhea" id="RHEA:46608"/>
        <dbReference type="Rhea" id="RHEA-COMP:11060"/>
        <dbReference type="Rhea" id="RHEA-COMP:11605"/>
        <dbReference type="ChEBI" id="CHEBI:15378"/>
        <dbReference type="ChEBI" id="CHEBI:30013"/>
        <dbReference type="ChEBI" id="CHEBI:30616"/>
        <dbReference type="ChEBI" id="CHEBI:61977"/>
        <dbReference type="ChEBI" id="CHEBI:456216"/>
        <dbReference type="EC" id="2.7.11.1"/>
    </reaction>
</comment>
<evidence type="ECO:0000256" key="3">
    <source>
        <dbReference type="ARBA" id="ARBA00022679"/>
    </source>
</evidence>
<sequence>MAGKKQGQKKAGQQKAAKNNANTVAGPSPVPPPAPQPGPSSNDTATTKYEELQSNEVLALQAIYQDDFIDQTSSHGAWKKSEPTFQLHISAPSDEAISINLGVILVATYPKSPPLLSLSKYGDLREVTLFKIQKYVETQPKIFALEEQEMIFRIVEGIQEILQEAAEAKAFGKTLPTLEEERAAHAAATAQLELEAKAQEEKKRLEDSKEEDRVLHEMLQEELKRKRDKEKEAKRKNRPNSVSFATPLDATQQEEAEIITFDQPCSFTDARGHLTMFSGVNNKEPFLNGPTTVVYEVRPILPAGQRRPRLVLKQVKVHSAGKDQAHFRKQLKALESQLESMKQLRHQAIIEVLDYRIDRTALSSDDANAMSWNVMILSPLAEPGSLETLLRTFPMDVNRARSWTVSLLDALSWLHTRDVVHQDIHLGNILVVTSSTGDMGPRLADIGYQRELHNLTAKKTAISMADARSAYWLAPEIAAATNPQYTPKTDIWDFGIVFLQMFFGVDVAQKHTSPDNLMSSSPLSRPLEELVSCFFKPEPKKRPRAFELSTSEFLATDAPIFEQDELDAAGNDTAALLPPITPTRAKPRQDSFTARGPFISRYKEDFVEEGRLGKGGFGEVVKARKKLDGQIYAIKKISQRSREGLTEVLKEVRLLSQLSHPAVVRYFNTWLEEVHDPSDFEETSTNADTVEYSQDGTSEFNIEFEESRGGLDFISSSRHAGDEIVFELDPEHGDSDAVVEEEEEEEDDDEFTDSDSDDSAGPDDDSQPENGLLGRRRERRLSHRPFRTILYISMEYCDKRTLRDLISRNLLVDMTEVWRLFRQILQGLVHIHSLSIVHRDLKPDNIFISVGPDGANNIKIGDFGLASKGQIAAVQASLANADQLDQTRSVGTSVYVAPEVRSGGTGNYTTKVDMYSLGIMFFEMCYHPMLAMERARILESLRASTPVLPTDFDPGTAQTEIIMSLVVHNPKERPSSAALLESNKLPDEMESDTVRRAIAAITDPKSAFYPKVLSTLFSNKIDQAKDFAYDLNDHSPSATEYLYRRTVKETLVAIFRTHGALQVPLGSIYPHSSNYSNAVKLLDEGGALLQLPYDLMMSHARMLAKAKNPVLGPSYSFGSVFREQHAGGQPSEFGVVDFNVVTTEALDLSLKEANVLKVVDQIADAFPALSKSQMVFHINHSDLLQVIFDFCGVEHSARRAASEVLSKLNIQDMTWQKLRGQLRSPSCGVSATSVDELQRFDFRDNPSKAFSKLKTLFENTDYYQKAASTIAHLKEVIEFSKSLGVKLKIYVTPLHSFNEVFFKGGMMFACVWDKNKRQVFAAGGRYDSLIKEHRQKAGTSTSVDRRAVGVSFAWERLAQVPAKSGSKSSSKKAAQAGHNPFKEKIYDVLVASFDPTIRKTTALEVLRDLWESGISAELANNARSPDELIPDKVEEQPAWMVIVKPDVLKVKTLWTKDTPEDDVPADKLVTWLRTEMRERDSVLKMTTAGRPRQGYGVSDTMTGAGDAASYSGHNATSHQQDVRVLIGQTKSKKFNRQAVVEQAHNAASKLLQEFHSGPIAAIETSDTVLQAIKGTSLSQAETWRKLDITNVEKKYVRDVQDMLMQFRDSGEKTAFVYNFRTGSCVYYDLQG</sequence>
<dbReference type="GO" id="GO:0000077">
    <property type="term" value="P:DNA damage checkpoint signaling"/>
    <property type="evidence" value="ECO:0007669"/>
    <property type="project" value="InterPro"/>
</dbReference>
<evidence type="ECO:0000256" key="1">
    <source>
        <dbReference type="ARBA" id="ARBA00012513"/>
    </source>
</evidence>
<keyword evidence="2" id="KW-0723">Serine/threonine-protein kinase</keyword>
<feature type="region of interest" description="Disordered" evidence="14">
    <location>
        <begin position="222"/>
        <end position="244"/>
    </location>
</feature>
<dbReference type="FunFam" id="3.30.930.10:FF:000074">
    <property type="entry name" value="Serine/threonine-protein kinase gcn2"/>
    <property type="match status" value="1"/>
</dbReference>
<dbReference type="EMBL" id="KZ678377">
    <property type="protein sequence ID" value="PSS02483.1"/>
    <property type="molecule type" value="Genomic_DNA"/>
</dbReference>
<feature type="compositionally biased region" description="Low complexity" evidence="14">
    <location>
        <begin position="1"/>
        <end position="27"/>
    </location>
</feature>
<dbReference type="PROSITE" id="PS00108">
    <property type="entry name" value="PROTEIN_KINASE_ST"/>
    <property type="match status" value="1"/>
</dbReference>
<dbReference type="InterPro" id="IPR045864">
    <property type="entry name" value="aa-tRNA-synth_II/BPL/LPL"/>
</dbReference>
<dbReference type="OrthoDB" id="341578at2759"/>
<proteinExistence type="inferred from homology"/>
<evidence type="ECO:0000256" key="14">
    <source>
        <dbReference type="SAM" id="MobiDB-lite"/>
    </source>
</evidence>
<dbReference type="PROSITE" id="PS00107">
    <property type="entry name" value="PROTEIN_KINASE_ATP"/>
    <property type="match status" value="1"/>
</dbReference>
<evidence type="ECO:0000259" key="15">
    <source>
        <dbReference type="PROSITE" id="PS50011"/>
    </source>
</evidence>
<dbReference type="InterPro" id="IPR050339">
    <property type="entry name" value="CC_SR_Kinase"/>
</dbReference>
<dbReference type="FunFam" id="1.10.510.10:FF:000821">
    <property type="entry name" value="Serine/threonine-protein kinase gcn2"/>
    <property type="match status" value="1"/>
</dbReference>
<feature type="coiled-coil region" evidence="13">
    <location>
        <begin position="324"/>
        <end position="351"/>
    </location>
</feature>
<dbReference type="PROSITE" id="PS50908">
    <property type="entry name" value="RWD"/>
    <property type="match status" value="1"/>
</dbReference>
<evidence type="ECO:0000256" key="13">
    <source>
        <dbReference type="SAM" id="Coils"/>
    </source>
</evidence>
<feature type="region of interest" description="Disordered" evidence="14">
    <location>
        <begin position="729"/>
        <end position="777"/>
    </location>
</feature>
<protein>
    <recommendedName>
        <fullName evidence="1">non-specific serine/threonine protein kinase</fullName>
        <ecNumber evidence="1">2.7.11.1</ecNumber>
    </recommendedName>
</protein>
<dbReference type="PANTHER" id="PTHR11042:SF136">
    <property type="entry name" value="EIF-2-ALPHA KINASE GCN2"/>
    <property type="match status" value="1"/>
</dbReference>
<feature type="region of interest" description="Disordered" evidence="14">
    <location>
        <begin position="1"/>
        <end position="46"/>
    </location>
</feature>
<comment type="catalytic activity">
    <reaction evidence="9">
        <text>L-seryl-[protein] + ATP = O-phospho-L-seryl-[protein] + ADP + H(+)</text>
        <dbReference type="Rhea" id="RHEA:17989"/>
        <dbReference type="Rhea" id="RHEA-COMP:9863"/>
        <dbReference type="Rhea" id="RHEA-COMP:11604"/>
        <dbReference type="ChEBI" id="CHEBI:15378"/>
        <dbReference type="ChEBI" id="CHEBI:29999"/>
        <dbReference type="ChEBI" id="CHEBI:30616"/>
        <dbReference type="ChEBI" id="CHEBI:83421"/>
        <dbReference type="ChEBI" id="CHEBI:456216"/>
        <dbReference type="EC" id="2.7.11.1"/>
    </reaction>
</comment>
<dbReference type="PROSITE" id="PS50011">
    <property type="entry name" value="PROTEIN_KINASE_DOM"/>
    <property type="match status" value="2"/>
</dbReference>
<dbReference type="InterPro" id="IPR024435">
    <property type="entry name" value="HisRS-related_dom"/>
</dbReference>
<feature type="binding site" evidence="12">
    <location>
        <position position="636"/>
    </location>
    <ligand>
        <name>ATP</name>
        <dbReference type="ChEBI" id="CHEBI:30616"/>
    </ligand>
</feature>
<dbReference type="PIRSF" id="PIRSF000660">
    <property type="entry name" value="Ser/Thr_PK_GCN2"/>
    <property type="match status" value="1"/>
</dbReference>
<dbReference type="GO" id="GO:0005524">
    <property type="term" value="F:ATP binding"/>
    <property type="evidence" value="ECO:0007669"/>
    <property type="project" value="UniProtKB-UniRule"/>
</dbReference>
<dbReference type="SUPFAM" id="SSF54495">
    <property type="entry name" value="UBC-like"/>
    <property type="match status" value="1"/>
</dbReference>
<dbReference type="Proteomes" id="UP000241462">
    <property type="component" value="Unassembled WGS sequence"/>
</dbReference>
<feature type="domain" description="RWD" evidence="16">
    <location>
        <begin position="55"/>
        <end position="165"/>
    </location>
</feature>
<feature type="compositionally biased region" description="Basic and acidic residues" evidence="14">
    <location>
        <begin position="222"/>
        <end position="233"/>
    </location>
</feature>
<dbReference type="SUPFAM" id="SSF55681">
    <property type="entry name" value="Class II aaRS and biotin synthetases"/>
    <property type="match status" value="1"/>
</dbReference>
<keyword evidence="4 11" id="KW-0547">Nucleotide-binding</keyword>
<dbReference type="Gene3D" id="3.10.110.10">
    <property type="entry name" value="Ubiquitin Conjugating Enzyme"/>
    <property type="match status" value="1"/>
</dbReference>
<feature type="active site" description="Proton acceptor" evidence="10">
    <location>
        <position position="840"/>
    </location>
</feature>
<dbReference type="FunFam" id="3.10.110.10:FF:000050">
    <property type="entry name" value="eIF-2-alpha kinase GCN2"/>
    <property type="match status" value="1"/>
</dbReference>
<evidence type="ECO:0000256" key="6">
    <source>
        <dbReference type="ARBA" id="ARBA00022840"/>
    </source>
</evidence>
<evidence type="ECO:0000256" key="7">
    <source>
        <dbReference type="ARBA" id="ARBA00037982"/>
    </source>
</evidence>
<keyword evidence="13" id="KW-0175">Coiled coil</keyword>
<dbReference type="SUPFAM" id="SSF56112">
    <property type="entry name" value="Protein kinase-like (PK-like)"/>
    <property type="match status" value="2"/>
</dbReference>
<dbReference type="Gene3D" id="3.40.50.800">
    <property type="entry name" value="Anticodon-binding domain"/>
    <property type="match status" value="1"/>
</dbReference>
<dbReference type="InterPro" id="IPR036621">
    <property type="entry name" value="Anticodon-bd_dom_sf"/>
</dbReference>
<dbReference type="FunCoup" id="A0A2T3ALE7">
    <property type="interactions" value="809"/>
</dbReference>
<dbReference type="CDD" id="cd23823">
    <property type="entry name" value="RWD_GCN2"/>
    <property type="match status" value="1"/>
</dbReference>
<accession>A0A2T3ALE7</accession>
<dbReference type="Gene3D" id="3.30.930.10">
    <property type="entry name" value="Bira Bifunctional Protein, Domain 2"/>
    <property type="match status" value="1"/>
</dbReference>
<dbReference type="InterPro" id="IPR017441">
    <property type="entry name" value="Protein_kinase_ATP_BS"/>
</dbReference>
<feature type="domain" description="Protein kinase" evidence="15">
    <location>
        <begin position="280"/>
        <end position="554"/>
    </location>
</feature>
<dbReference type="CDD" id="cd14012">
    <property type="entry name" value="PK_eIF2AK_GCN2_rpt1"/>
    <property type="match status" value="1"/>
</dbReference>
<feature type="compositionally biased region" description="Acidic residues" evidence="14">
    <location>
        <begin position="737"/>
        <end position="767"/>
    </location>
</feature>
<reference evidence="17 18" key="1">
    <citation type="journal article" date="2018" name="Mycol. Prog.">
        <title>Coniella lustricola, a new species from submerged detritus.</title>
        <authorList>
            <person name="Raudabaugh D.B."/>
            <person name="Iturriaga T."/>
            <person name="Carver A."/>
            <person name="Mondo S."/>
            <person name="Pangilinan J."/>
            <person name="Lipzen A."/>
            <person name="He G."/>
            <person name="Amirebrahimi M."/>
            <person name="Grigoriev I.V."/>
            <person name="Miller A.N."/>
        </authorList>
    </citation>
    <scope>NUCLEOTIDE SEQUENCE [LARGE SCALE GENOMIC DNA]</scope>
    <source>
        <strain evidence="17 18">B22-T-1</strain>
    </source>
</reference>
<evidence type="ECO:0000256" key="11">
    <source>
        <dbReference type="PIRSR" id="PIRSR000660-2"/>
    </source>
</evidence>
<dbReference type="InterPro" id="IPR008271">
    <property type="entry name" value="Ser/Thr_kinase_AS"/>
</dbReference>
<evidence type="ECO:0000256" key="4">
    <source>
        <dbReference type="ARBA" id="ARBA00022741"/>
    </source>
</evidence>
<keyword evidence="18" id="KW-1185">Reference proteome</keyword>
<dbReference type="Pfam" id="PF05773">
    <property type="entry name" value="RWD"/>
    <property type="match status" value="1"/>
</dbReference>
<evidence type="ECO:0000256" key="10">
    <source>
        <dbReference type="PIRSR" id="PIRSR000660-1"/>
    </source>
</evidence>
<keyword evidence="3" id="KW-0808">Transferase</keyword>
<name>A0A2T3ALE7_9PEZI</name>
<dbReference type="EC" id="2.7.11.1" evidence="1"/>
<dbReference type="InterPro" id="IPR006575">
    <property type="entry name" value="RWD_dom"/>
</dbReference>
<dbReference type="InterPro" id="IPR016255">
    <property type="entry name" value="Gcn2"/>
</dbReference>
<dbReference type="InterPro" id="IPR011009">
    <property type="entry name" value="Kinase-like_dom_sf"/>
</dbReference>
<dbReference type="SMART" id="SM00591">
    <property type="entry name" value="RWD"/>
    <property type="match status" value="1"/>
</dbReference>
<feature type="domain" description="Protein kinase" evidence="15">
    <location>
        <begin position="606"/>
        <end position="985"/>
    </location>
</feature>
<organism evidence="17 18">
    <name type="scientific">Coniella lustricola</name>
    <dbReference type="NCBI Taxonomy" id="2025994"/>
    <lineage>
        <taxon>Eukaryota</taxon>
        <taxon>Fungi</taxon>
        <taxon>Dikarya</taxon>
        <taxon>Ascomycota</taxon>
        <taxon>Pezizomycotina</taxon>
        <taxon>Sordariomycetes</taxon>
        <taxon>Sordariomycetidae</taxon>
        <taxon>Diaporthales</taxon>
        <taxon>Schizoparmaceae</taxon>
        <taxon>Coniella</taxon>
    </lineage>
</organism>
<dbReference type="GO" id="GO:0005737">
    <property type="term" value="C:cytoplasm"/>
    <property type="evidence" value="ECO:0007669"/>
    <property type="project" value="TreeGrafter"/>
</dbReference>
<dbReference type="GO" id="GO:0005634">
    <property type="term" value="C:nucleus"/>
    <property type="evidence" value="ECO:0007669"/>
    <property type="project" value="TreeGrafter"/>
</dbReference>
<evidence type="ECO:0000313" key="17">
    <source>
        <dbReference type="EMBL" id="PSS02483.1"/>
    </source>
</evidence>
<keyword evidence="5 17" id="KW-0418">Kinase</keyword>
<keyword evidence="6 11" id="KW-0067">ATP-binding</keyword>
<dbReference type="Pfam" id="PF13393">
    <property type="entry name" value="tRNA-synt_His"/>
    <property type="match status" value="1"/>
</dbReference>
<dbReference type="PANTHER" id="PTHR11042">
    <property type="entry name" value="EUKARYOTIC TRANSLATION INITIATION FACTOR 2-ALPHA KINASE EIF2-ALPHA KINASE -RELATED"/>
    <property type="match status" value="1"/>
</dbReference>
<dbReference type="Gene3D" id="1.10.510.10">
    <property type="entry name" value="Transferase(Phosphotransferase) domain 1"/>
    <property type="match status" value="2"/>
</dbReference>
<dbReference type="SMART" id="SM00220">
    <property type="entry name" value="S_TKc"/>
    <property type="match status" value="2"/>
</dbReference>
<evidence type="ECO:0000259" key="16">
    <source>
        <dbReference type="PROSITE" id="PS50908"/>
    </source>
</evidence>
<dbReference type="STRING" id="2025994.A0A2T3ALE7"/>
<comment type="similarity">
    <text evidence="7">Belongs to the protein kinase superfamily. Ser/Thr protein kinase family. GCN2 subfamily.</text>
</comment>
<evidence type="ECO:0000256" key="8">
    <source>
        <dbReference type="ARBA" id="ARBA00047899"/>
    </source>
</evidence>
<dbReference type="InterPro" id="IPR016135">
    <property type="entry name" value="UBQ-conjugating_enzyme/RWD"/>
</dbReference>
<dbReference type="Pfam" id="PF12745">
    <property type="entry name" value="HGTP_anticodon2"/>
    <property type="match status" value="1"/>
</dbReference>
<dbReference type="Pfam" id="PF00069">
    <property type="entry name" value="Pkinase"/>
    <property type="match status" value="3"/>
</dbReference>
<feature type="binding site" evidence="11">
    <location>
        <begin position="612"/>
        <end position="620"/>
    </location>
    <ligand>
        <name>ATP</name>
        <dbReference type="ChEBI" id="CHEBI:30616"/>
    </ligand>
</feature>
<dbReference type="InParanoid" id="A0A2T3ALE7"/>
<gene>
    <name evidence="17" type="ORF">BD289DRAFT_359511</name>
</gene>
<dbReference type="InterPro" id="IPR041715">
    <property type="entry name" value="HisRS-like_core"/>
</dbReference>
<dbReference type="CDD" id="cd14046">
    <property type="entry name" value="STKc_EIF2AK4_GCN2_rpt2"/>
    <property type="match status" value="1"/>
</dbReference>
<dbReference type="FunFam" id="3.30.200.20:FF:000379">
    <property type="entry name" value="eIF-2-alpha kinase GCN2"/>
    <property type="match status" value="1"/>
</dbReference>
<dbReference type="InterPro" id="IPR000719">
    <property type="entry name" value="Prot_kinase_dom"/>
</dbReference>
<evidence type="ECO:0000313" key="18">
    <source>
        <dbReference type="Proteomes" id="UP000241462"/>
    </source>
</evidence>
<feature type="binding site" evidence="11">
    <location>
        <position position="635"/>
    </location>
    <ligand>
        <name>ATP</name>
        <dbReference type="ChEBI" id="CHEBI:30616"/>
    </ligand>
</feature>
<evidence type="ECO:0000256" key="12">
    <source>
        <dbReference type="PROSITE-ProRule" id="PRU10141"/>
    </source>
</evidence>
<evidence type="ECO:0000256" key="2">
    <source>
        <dbReference type="ARBA" id="ARBA00022527"/>
    </source>
</evidence>
<dbReference type="GO" id="GO:0004694">
    <property type="term" value="F:eukaryotic translation initiation factor 2alpha kinase activity"/>
    <property type="evidence" value="ECO:0007669"/>
    <property type="project" value="InterPro"/>
</dbReference>
<feature type="compositionally biased region" description="Pro residues" evidence="14">
    <location>
        <begin position="28"/>
        <end position="38"/>
    </location>
</feature>
<evidence type="ECO:0000256" key="9">
    <source>
        <dbReference type="ARBA" id="ARBA00048679"/>
    </source>
</evidence>
<evidence type="ECO:0000256" key="5">
    <source>
        <dbReference type="ARBA" id="ARBA00022777"/>
    </source>
</evidence>